<sequence length="167" mass="18782">MSLAMLKTLFAQKTWAHAELYDCMATVDPAQHAEPLHTAIRTLNHIHVVDRIFRAHLAGEPHGYTQSNTEETPELGELHFAAAETDLWFESYLADLNEAALADSLTFQFTDGDAGRMTREEMLFHVLTHGAYHRGNVGQVLKGISVTPPRDLLTKFLHQHEPARRQG</sequence>
<protein>
    <submittedName>
        <fullName evidence="4">Damage-inducible protein DinB</fullName>
    </submittedName>
</protein>
<keyword evidence="5" id="KW-1185">Reference proteome</keyword>
<dbReference type="SUPFAM" id="SSF109854">
    <property type="entry name" value="DinB/YfiT-like putative metalloenzymes"/>
    <property type="match status" value="1"/>
</dbReference>
<dbReference type="Gene3D" id="1.20.120.450">
    <property type="entry name" value="dinb family like domain"/>
    <property type="match status" value="1"/>
</dbReference>
<dbReference type="Proteomes" id="UP000186110">
    <property type="component" value="Chromosome"/>
</dbReference>
<dbReference type="RefSeq" id="WP_029708679.1">
    <property type="nucleotide sequence ID" value="NZ_CP019239.1"/>
</dbReference>
<evidence type="ECO:0000256" key="1">
    <source>
        <dbReference type="ARBA" id="ARBA00008635"/>
    </source>
</evidence>
<dbReference type="InterPro" id="IPR007837">
    <property type="entry name" value="DinB"/>
</dbReference>
<proteinExistence type="inferred from homology"/>
<evidence type="ECO:0000313" key="5">
    <source>
        <dbReference type="Proteomes" id="UP000186110"/>
    </source>
</evidence>
<gene>
    <name evidence="4" type="ORF">RS694_13350</name>
</gene>
<evidence type="ECO:0000256" key="3">
    <source>
        <dbReference type="PIRSR" id="PIRSR607837-1"/>
    </source>
</evidence>
<reference evidence="4 5" key="1">
    <citation type="submission" date="2017-01" db="EMBL/GenBank/DDBJ databases">
        <authorList>
            <person name="Mah S.A."/>
            <person name="Swanson W.J."/>
            <person name="Moy G.W."/>
            <person name="Vacquier V.D."/>
        </authorList>
    </citation>
    <scope>NUCLEOTIDE SEQUENCE [LARGE SCALE GENOMIC DNA]</scope>
    <source>
        <strain evidence="4 5">DSM 22694</strain>
    </source>
</reference>
<dbReference type="InterPro" id="IPR034660">
    <property type="entry name" value="DinB/YfiT-like"/>
</dbReference>
<dbReference type="Pfam" id="PF05163">
    <property type="entry name" value="DinB"/>
    <property type="match status" value="1"/>
</dbReference>
<evidence type="ECO:0000313" key="4">
    <source>
        <dbReference type="EMBL" id="APW43419.1"/>
    </source>
</evidence>
<dbReference type="PANTHER" id="PTHR37302:SF1">
    <property type="entry name" value="PROTEIN DINB"/>
    <property type="match status" value="1"/>
</dbReference>
<dbReference type="STRING" id="1484693.RS694_13350"/>
<dbReference type="GO" id="GO:0046872">
    <property type="term" value="F:metal ion binding"/>
    <property type="evidence" value="ECO:0007669"/>
    <property type="project" value="UniProtKB-KW"/>
</dbReference>
<feature type="binding site" evidence="3">
    <location>
        <position position="129"/>
    </location>
    <ligand>
        <name>a divalent metal cation</name>
        <dbReference type="ChEBI" id="CHEBI:60240"/>
    </ligand>
</feature>
<feature type="binding site" evidence="3">
    <location>
        <position position="133"/>
    </location>
    <ligand>
        <name>a divalent metal cation</name>
        <dbReference type="ChEBI" id="CHEBI:60240"/>
    </ligand>
</feature>
<accession>A0A1P8KBN8</accession>
<name>A0A1P8KBN8_9BURK</name>
<organism evidence="4 5">
    <name type="scientific">Rhodoferax saidenbachensis</name>
    <dbReference type="NCBI Taxonomy" id="1484693"/>
    <lineage>
        <taxon>Bacteria</taxon>
        <taxon>Pseudomonadati</taxon>
        <taxon>Pseudomonadota</taxon>
        <taxon>Betaproteobacteria</taxon>
        <taxon>Burkholderiales</taxon>
        <taxon>Comamonadaceae</taxon>
        <taxon>Rhodoferax</taxon>
    </lineage>
</organism>
<evidence type="ECO:0000256" key="2">
    <source>
        <dbReference type="ARBA" id="ARBA00022723"/>
    </source>
</evidence>
<dbReference type="AlphaFoldDB" id="A0A1P8KBN8"/>
<feature type="binding site" evidence="3">
    <location>
        <position position="45"/>
    </location>
    <ligand>
        <name>a divalent metal cation</name>
        <dbReference type="ChEBI" id="CHEBI:60240"/>
    </ligand>
</feature>
<dbReference type="PANTHER" id="PTHR37302">
    <property type="entry name" value="SLR1116 PROTEIN"/>
    <property type="match status" value="1"/>
</dbReference>
<dbReference type="eggNOG" id="COG2318">
    <property type="taxonomic scope" value="Bacteria"/>
</dbReference>
<dbReference type="EMBL" id="CP019239">
    <property type="protein sequence ID" value="APW43419.1"/>
    <property type="molecule type" value="Genomic_DNA"/>
</dbReference>
<keyword evidence="2 3" id="KW-0479">Metal-binding</keyword>
<comment type="similarity">
    <text evidence="1">Belongs to the DinB family.</text>
</comment>
<dbReference type="KEGG" id="rsb:RS694_13350"/>